<dbReference type="Proteomes" id="UP000265703">
    <property type="component" value="Unassembled WGS sequence"/>
</dbReference>
<gene>
    <name evidence="2" type="ORF">C1645_821391</name>
</gene>
<dbReference type="EMBL" id="QKYT01000139">
    <property type="protein sequence ID" value="RIA91927.1"/>
    <property type="molecule type" value="Genomic_DNA"/>
</dbReference>
<dbReference type="AlphaFoldDB" id="A0A397T6S8"/>
<evidence type="ECO:0000256" key="1">
    <source>
        <dbReference type="SAM" id="MobiDB-lite"/>
    </source>
</evidence>
<reference evidence="2 3" key="1">
    <citation type="submission" date="2018-06" db="EMBL/GenBank/DDBJ databases">
        <title>Comparative genomics reveals the genomic features of Rhizophagus irregularis, R. cerebriforme, R. diaphanum and Gigaspora rosea, and their symbiotic lifestyle signature.</title>
        <authorList>
            <person name="Morin E."/>
            <person name="San Clemente H."/>
            <person name="Chen E.C.H."/>
            <person name="De La Providencia I."/>
            <person name="Hainaut M."/>
            <person name="Kuo A."/>
            <person name="Kohler A."/>
            <person name="Murat C."/>
            <person name="Tang N."/>
            <person name="Roy S."/>
            <person name="Loubradou J."/>
            <person name="Henrissat B."/>
            <person name="Grigoriev I.V."/>
            <person name="Corradi N."/>
            <person name="Roux C."/>
            <person name="Martin F.M."/>
        </authorList>
    </citation>
    <scope>NUCLEOTIDE SEQUENCE [LARGE SCALE GENOMIC DNA]</scope>
    <source>
        <strain evidence="2 3">DAOM 227022</strain>
    </source>
</reference>
<proteinExistence type="predicted"/>
<accession>A0A397T6S8</accession>
<sequence length="155" mass="17360">MSEKTLPTIPNPPRVATSPTHPSCVRRGCLRIPNGLSGINLEKDIETKDNAKVIYQIEGCKKLFLWCSFPSSIKTHLSGIYHITKGTAASYLKVLQKESLTKNVIGFVIGTVQPLSIVEDKDFIKMINGFDCMEELPYSYDATEIQEHLVNLFDE</sequence>
<dbReference type="OrthoDB" id="2426277at2759"/>
<dbReference type="SUPFAM" id="SSF140996">
    <property type="entry name" value="Hermes dimerisation domain"/>
    <property type="match status" value="1"/>
</dbReference>
<evidence type="ECO:0000313" key="2">
    <source>
        <dbReference type="EMBL" id="RIA91927.1"/>
    </source>
</evidence>
<name>A0A397T6S8_9GLOM</name>
<protein>
    <submittedName>
        <fullName evidence="2">Uncharacterized protein</fullName>
    </submittedName>
</protein>
<evidence type="ECO:0000313" key="3">
    <source>
        <dbReference type="Proteomes" id="UP000265703"/>
    </source>
</evidence>
<comment type="caution">
    <text evidence="2">The sequence shown here is derived from an EMBL/GenBank/DDBJ whole genome shotgun (WGS) entry which is preliminary data.</text>
</comment>
<keyword evidence="3" id="KW-1185">Reference proteome</keyword>
<organism evidence="2 3">
    <name type="scientific">Glomus cerebriforme</name>
    <dbReference type="NCBI Taxonomy" id="658196"/>
    <lineage>
        <taxon>Eukaryota</taxon>
        <taxon>Fungi</taxon>
        <taxon>Fungi incertae sedis</taxon>
        <taxon>Mucoromycota</taxon>
        <taxon>Glomeromycotina</taxon>
        <taxon>Glomeromycetes</taxon>
        <taxon>Glomerales</taxon>
        <taxon>Glomeraceae</taxon>
        <taxon>Glomus</taxon>
    </lineage>
</organism>
<feature type="region of interest" description="Disordered" evidence="1">
    <location>
        <begin position="1"/>
        <end position="20"/>
    </location>
</feature>